<evidence type="ECO:0000256" key="4">
    <source>
        <dbReference type="ARBA" id="ARBA00022989"/>
    </source>
</evidence>
<feature type="transmembrane region" description="Helical" evidence="6">
    <location>
        <begin position="28"/>
        <end position="49"/>
    </location>
</feature>
<accession>A0A1G4KJI4</accession>
<dbReference type="Proteomes" id="UP000191144">
    <property type="component" value="Chromosome H"/>
</dbReference>
<protein>
    <recommendedName>
        <fullName evidence="6">Dolichyl-diphosphooligosaccharide-protein glycosyltransferase subunit OST5</fullName>
    </recommendedName>
</protein>
<comment type="function">
    <text evidence="6">Subunit of the oligosaccharyl transferase (OST) complex that catalyzes the initial transfer of a defined glycan (Glc(3)Man(9)GlcNAc(2) in eukaryotes) from the lipid carrier dolichol-pyrophosphate to an asparagine residue within an Asn-X-Ser/Thr consensus motif in nascent polypeptide chains, the first step in protein N-glycosylation. N-glycosylation occurs cotranslationally and the complex associates with the Sec61 complex at the channel-forming translocon complex that mediates protein translocation across the endoplasmic reticulum (ER). All subunits are required for a maximal enzyme activity.</text>
</comment>
<keyword evidence="4 6" id="KW-1133">Transmembrane helix</keyword>
<evidence type="ECO:0000256" key="5">
    <source>
        <dbReference type="ARBA" id="ARBA00023136"/>
    </source>
</evidence>
<dbReference type="Pfam" id="PF05251">
    <property type="entry name" value="Ost5"/>
    <property type="match status" value="1"/>
</dbReference>
<gene>
    <name evidence="7" type="ORF">LAME_0H20186G</name>
</gene>
<evidence type="ECO:0000256" key="2">
    <source>
        <dbReference type="ARBA" id="ARBA00009825"/>
    </source>
</evidence>
<comment type="subcellular location">
    <subcellularLocation>
        <location evidence="1 6">Membrane</location>
        <topology evidence="1 6">Multi-pass membrane protein</topology>
    </subcellularLocation>
</comment>
<organism evidence="7 8">
    <name type="scientific">Lachancea meyersii CBS 8951</name>
    <dbReference type="NCBI Taxonomy" id="1266667"/>
    <lineage>
        <taxon>Eukaryota</taxon>
        <taxon>Fungi</taxon>
        <taxon>Dikarya</taxon>
        <taxon>Ascomycota</taxon>
        <taxon>Saccharomycotina</taxon>
        <taxon>Saccharomycetes</taxon>
        <taxon>Saccharomycetales</taxon>
        <taxon>Saccharomycetaceae</taxon>
        <taxon>Lachancea</taxon>
    </lineage>
</organism>
<comment type="subunit">
    <text evidence="6">Component of the oligosaccharyltransferase (OST) complex.</text>
</comment>
<dbReference type="GO" id="GO:0008250">
    <property type="term" value="C:oligosaccharyltransferase complex"/>
    <property type="evidence" value="ECO:0007669"/>
    <property type="project" value="UniProtKB-UniRule"/>
</dbReference>
<reference evidence="8" key="1">
    <citation type="submission" date="2016-03" db="EMBL/GenBank/DDBJ databases">
        <authorList>
            <person name="Devillers Hugo."/>
        </authorList>
    </citation>
    <scope>NUCLEOTIDE SEQUENCE [LARGE SCALE GENOMIC DNA]</scope>
</reference>
<keyword evidence="3 6" id="KW-0812">Transmembrane</keyword>
<dbReference type="OrthoDB" id="4047914at2759"/>
<dbReference type="AlphaFoldDB" id="A0A1G4KJI4"/>
<evidence type="ECO:0000313" key="7">
    <source>
        <dbReference type="EMBL" id="SCV04658.1"/>
    </source>
</evidence>
<evidence type="ECO:0000256" key="6">
    <source>
        <dbReference type="RuleBase" id="RU367008"/>
    </source>
</evidence>
<keyword evidence="8" id="KW-1185">Reference proteome</keyword>
<dbReference type="GO" id="GO:0006487">
    <property type="term" value="P:protein N-linked glycosylation"/>
    <property type="evidence" value="ECO:0007669"/>
    <property type="project" value="UniProtKB-UniRule"/>
</dbReference>
<dbReference type="EMBL" id="LT598480">
    <property type="protein sequence ID" value="SCV04658.1"/>
    <property type="molecule type" value="Genomic_DNA"/>
</dbReference>
<comment type="similarity">
    <text evidence="2 6">Belongs to the OST5 family.</text>
</comment>
<evidence type="ECO:0000313" key="8">
    <source>
        <dbReference type="Proteomes" id="UP000191144"/>
    </source>
</evidence>
<keyword evidence="5 6" id="KW-0472">Membrane</keyword>
<sequence length="89" mass="9649">MLPYEEIHKLYRKSPKFDEFIPLESQPIYATVALLAALAFIGLAMTLPAKASGASFALQSVKYTALSLIGSLFMGIAIVFLTNSFGVYA</sequence>
<evidence type="ECO:0000256" key="1">
    <source>
        <dbReference type="ARBA" id="ARBA00004141"/>
    </source>
</evidence>
<dbReference type="InterPro" id="IPR007915">
    <property type="entry name" value="TMEM258/Ost5"/>
</dbReference>
<evidence type="ECO:0000256" key="3">
    <source>
        <dbReference type="ARBA" id="ARBA00022692"/>
    </source>
</evidence>
<feature type="transmembrane region" description="Helical" evidence="6">
    <location>
        <begin position="61"/>
        <end position="81"/>
    </location>
</feature>
<name>A0A1G4KJI4_9SACH</name>
<proteinExistence type="inferred from homology"/>